<protein>
    <submittedName>
        <fullName evidence="1">Uncharacterized protein</fullName>
    </submittedName>
</protein>
<organism evidence="1">
    <name type="scientific">CrAss-like virus sp. ctelJ1</name>
    <dbReference type="NCBI Taxonomy" id="2825838"/>
    <lineage>
        <taxon>Viruses</taxon>
        <taxon>Duplodnaviria</taxon>
        <taxon>Heunggongvirae</taxon>
        <taxon>Uroviricota</taxon>
        <taxon>Caudoviricetes</taxon>
        <taxon>Crassvirales</taxon>
    </lineage>
</organism>
<sequence>MFNFDIRRIHTRYRINIPSDIYKSISNGIVVDQPRNLGTKCYFSTYMFKPNRKVLALVLSRPYLREIVLLTIDYLESKFGKDRKNLFRLAYVLSGMYGIDLINTIITQAMSIYYNRGDTADEKAIIEKTIATIDMGNKVKFNLKNGVCLPFASNIFLEPWVKEYYSNLIQQYDRNVFYIHLIDSMASMEKYDILDTTLSWAHCSESSDVWIDRNRKFNEKYD</sequence>
<name>A0A8S5V2I8_9CAUD</name>
<proteinExistence type="predicted"/>
<accession>A0A8S5V2I8</accession>
<evidence type="ECO:0000313" key="1">
    <source>
        <dbReference type="EMBL" id="DAG00937.1"/>
    </source>
</evidence>
<reference evidence="1" key="1">
    <citation type="journal article" date="2021" name="Proc. Natl. Acad. Sci. U.S.A.">
        <title>A Catalog of Tens of Thousands of Viruses from Human Metagenomes Reveals Hidden Associations with Chronic Diseases.</title>
        <authorList>
            <person name="Tisza M.J."/>
            <person name="Buck C.B."/>
        </authorList>
    </citation>
    <scope>NUCLEOTIDE SEQUENCE</scope>
    <source>
        <strain evidence="1">CtelJ1</strain>
    </source>
</reference>
<dbReference type="EMBL" id="BK016184">
    <property type="protein sequence ID" value="DAG00937.1"/>
    <property type="molecule type" value="Genomic_DNA"/>
</dbReference>